<dbReference type="InterPro" id="IPR013324">
    <property type="entry name" value="RNA_pol_sigma_r3/r4-like"/>
</dbReference>
<keyword evidence="2" id="KW-1185">Reference proteome</keyword>
<organism evidence="1 2">
    <name type="scientific">Streptomyces mirabilis</name>
    <dbReference type="NCBI Taxonomy" id="68239"/>
    <lineage>
        <taxon>Bacteria</taxon>
        <taxon>Bacillati</taxon>
        <taxon>Actinomycetota</taxon>
        <taxon>Actinomycetes</taxon>
        <taxon>Kitasatosporales</taxon>
        <taxon>Streptomycetaceae</taxon>
        <taxon>Streptomyces</taxon>
    </lineage>
</organism>
<evidence type="ECO:0008006" key="3">
    <source>
        <dbReference type="Google" id="ProtNLM"/>
    </source>
</evidence>
<protein>
    <recommendedName>
        <fullName evidence="3">RNA polymerase sigma-70 region 4 domain-containing protein</fullName>
    </recommendedName>
</protein>
<proteinExistence type="predicted"/>
<reference evidence="1 2" key="1">
    <citation type="submission" date="2023-02" db="EMBL/GenBank/DDBJ databases">
        <authorList>
            <person name="Maleckis M."/>
        </authorList>
    </citation>
    <scope>NUCLEOTIDE SEQUENCE [LARGE SCALE GENOMIC DNA]</scope>
    <source>
        <strain evidence="1 2">P8-A2</strain>
    </source>
</reference>
<sequence length="494" mass="54155">MSEPMRCSEVAEALDDIFQALGPRELMLCRERIFSPRPVPLARLGQTIGISRERTGQIDHQVRRNLKVALFASEVVAEMARWVVDTVPYAAEVSRLAAQRPEVNAPVESLGVSVIEVLAAVGTKFEVREGWVLAPDADDVVESTADILETHASPEGVVPLGIVAQELSLAQDEAARWLTRCGYTTLVGHVLIHTFSIEDHVAGILGVVGEPRTLDEIHAQLHPKRTSAAVRNALVADKRFMKSDRTKWALTRWGLPAYMPIRQQIAHLITENGGQIELDELIASIRSRYDVSEASIRTYASAGEFRQAANVVSFRSAVRKPGRSPQGTPRLYREGDTLRFRMTINNQHKRGSSFSLPSGLAALLGVGPNSSKSFASRLGPQEIVWSSVQARTGTIKRFLEELRAEVGDVVFLEFRPSDEFGVESLRKSGSGLRAALAMTGHSHADDPTLTDAELVAALAHAVWLEKDASLDDVRATLDRRREPETLDALASVAE</sequence>
<evidence type="ECO:0000313" key="1">
    <source>
        <dbReference type="EMBL" id="MDU8993341.1"/>
    </source>
</evidence>
<dbReference type="RefSeq" id="WP_316732642.1">
    <property type="nucleotide sequence ID" value="NZ_JARAKF010000001.1"/>
</dbReference>
<accession>A0ABU3UHE2</accession>
<dbReference type="Proteomes" id="UP001257627">
    <property type="component" value="Unassembled WGS sequence"/>
</dbReference>
<gene>
    <name evidence="1" type="ORF">PU648_13475</name>
</gene>
<dbReference type="SUPFAM" id="SSF88659">
    <property type="entry name" value="Sigma3 and sigma4 domains of RNA polymerase sigma factors"/>
    <property type="match status" value="1"/>
</dbReference>
<evidence type="ECO:0000313" key="2">
    <source>
        <dbReference type="Proteomes" id="UP001257627"/>
    </source>
</evidence>
<comment type="caution">
    <text evidence="1">The sequence shown here is derived from an EMBL/GenBank/DDBJ whole genome shotgun (WGS) entry which is preliminary data.</text>
</comment>
<dbReference type="Gene3D" id="1.10.10.10">
    <property type="entry name" value="Winged helix-like DNA-binding domain superfamily/Winged helix DNA-binding domain"/>
    <property type="match status" value="1"/>
</dbReference>
<name>A0ABU3UHE2_9ACTN</name>
<dbReference type="EMBL" id="JARAKF010000001">
    <property type="protein sequence ID" value="MDU8993341.1"/>
    <property type="molecule type" value="Genomic_DNA"/>
</dbReference>
<dbReference type="InterPro" id="IPR036388">
    <property type="entry name" value="WH-like_DNA-bd_sf"/>
</dbReference>